<reference evidence="10 11" key="1">
    <citation type="submission" date="2019-07" db="EMBL/GenBank/DDBJ databases">
        <title>Whole genome shotgun sequence of Pseudonocardia sulfidoxydans NBRC 16205.</title>
        <authorList>
            <person name="Hosoyama A."/>
            <person name="Uohara A."/>
            <person name="Ohji S."/>
            <person name="Ichikawa N."/>
        </authorList>
    </citation>
    <scope>NUCLEOTIDE SEQUENCE [LARGE SCALE GENOMIC DNA]</scope>
    <source>
        <strain evidence="10 11">NBRC 16205</strain>
    </source>
</reference>
<dbReference type="InterPro" id="IPR050297">
    <property type="entry name" value="LipidA_mod_glycosyltrf_83"/>
</dbReference>
<dbReference type="EMBL" id="BJVJ01000053">
    <property type="protein sequence ID" value="GEL25413.1"/>
    <property type="molecule type" value="Genomic_DNA"/>
</dbReference>
<dbReference type="InterPro" id="IPR038731">
    <property type="entry name" value="RgtA/B/C-like"/>
</dbReference>
<evidence type="ECO:0000313" key="11">
    <source>
        <dbReference type="Proteomes" id="UP000321685"/>
    </source>
</evidence>
<evidence type="ECO:0000256" key="5">
    <source>
        <dbReference type="ARBA" id="ARBA00022692"/>
    </source>
</evidence>
<feature type="domain" description="Glycosyltransferase RgtA/B/C/D-like" evidence="9">
    <location>
        <begin position="58"/>
        <end position="217"/>
    </location>
</feature>
<dbReference type="Pfam" id="PF13231">
    <property type="entry name" value="PMT_2"/>
    <property type="match status" value="1"/>
</dbReference>
<dbReference type="GO" id="GO:0016763">
    <property type="term" value="F:pentosyltransferase activity"/>
    <property type="evidence" value="ECO:0007669"/>
    <property type="project" value="TreeGrafter"/>
</dbReference>
<proteinExistence type="predicted"/>
<keyword evidence="3" id="KW-0328">Glycosyltransferase</keyword>
<comment type="subcellular location">
    <subcellularLocation>
        <location evidence="1">Cell membrane</location>
        <topology evidence="1">Multi-pass membrane protein</topology>
    </subcellularLocation>
</comment>
<evidence type="ECO:0000259" key="9">
    <source>
        <dbReference type="Pfam" id="PF13231"/>
    </source>
</evidence>
<name>A0A511DMD4_9PSEU</name>
<feature type="transmembrane region" description="Helical" evidence="8">
    <location>
        <begin position="12"/>
        <end position="33"/>
    </location>
</feature>
<dbReference type="GO" id="GO:0009103">
    <property type="term" value="P:lipopolysaccharide biosynthetic process"/>
    <property type="evidence" value="ECO:0007669"/>
    <property type="project" value="UniProtKB-ARBA"/>
</dbReference>
<protein>
    <recommendedName>
        <fullName evidence="9">Glycosyltransferase RgtA/B/C/D-like domain-containing protein</fullName>
    </recommendedName>
</protein>
<keyword evidence="4" id="KW-0808">Transferase</keyword>
<keyword evidence="6 8" id="KW-1133">Transmembrane helix</keyword>
<dbReference type="GO" id="GO:0005886">
    <property type="term" value="C:plasma membrane"/>
    <property type="evidence" value="ECO:0007669"/>
    <property type="project" value="UniProtKB-SubCell"/>
</dbReference>
<dbReference type="Proteomes" id="UP000321685">
    <property type="component" value="Unassembled WGS sequence"/>
</dbReference>
<feature type="transmembrane region" description="Helical" evidence="8">
    <location>
        <begin position="79"/>
        <end position="99"/>
    </location>
</feature>
<feature type="transmembrane region" description="Helical" evidence="8">
    <location>
        <begin position="278"/>
        <end position="294"/>
    </location>
</feature>
<evidence type="ECO:0000256" key="4">
    <source>
        <dbReference type="ARBA" id="ARBA00022679"/>
    </source>
</evidence>
<evidence type="ECO:0000256" key="8">
    <source>
        <dbReference type="SAM" id="Phobius"/>
    </source>
</evidence>
<evidence type="ECO:0000256" key="1">
    <source>
        <dbReference type="ARBA" id="ARBA00004651"/>
    </source>
</evidence>
<organism evidence="10 11">
    <name type="scientific">Pseudonocardia sulfidoxydans NBRC 16205</name>
    <dbReference type="NCBI Taxonomy" id="1223511"/>
    <lineage>
        <taxon>Bacteria</taxon>
        <taxon>Bacillati</taxon>
        <taxon>Actinomycetota</taxon>
        <taxon>Actinomycetes</taxon>
        <taxon>Pseudonocardiales</taxon>
        <taxon>Pseudonocardiaceae</taxon>
        <taxon>Pseudonocardia</taxon>
    </lineage>
</organism>
<dbReference type="RefSeq" id="WP_246115267.1">
    <property type="nucleotide sequence ID" value="NZ_BJVJ01000053.1"/>
</dbReference>
<dbReference type="PANTHER" id="PTHR33908">
    <property type="entry name" value="MANNOSYLTRANSFERASE YKCB-RELATED"/>
    <property type="match status" value="1"/>
</dbReference>
<dbReference type="AlphaFoldDB" id="A0A511DMD4"/>
<keyword evidence="5 8" id="KW-0812">Transmembrane</keyword>
<accession>A0A511DMD4</accession>
<sequence length="501" mass="52624">MTTVVEQQVRPRLWWAGVGAAAGVVLVVLLATAGRYGYHRDELYFLRAGRELAFGYVDQPPLTPLLARVATVLFGDSLVGLRVASAIASALVVVCAGLLARELGGGRGAQLLAAAATGASSFLLAVGHLLSTTTFDVAAWALVSWLAVRALRDGGATWLLVGLVAGIGLQNKVLPAFLVGALLIGILVGGPREVLRTPWPWLGGLLALLVWTPFLVWEARHGWPMLELSSAIAGGSSGTSASRWILVPYQLVIASPLFVPIWGTGLWRLARDPALRRWRAFAVAWVLLLVLFVATGGKPYYMVGLYPLLLAAGAGPVVDWAGRGAHRVRRGILVAGVALAAAVSALLFLPLVPATALPGIPIDAINYDAGEQVGWPGFAETIARAADTVAPAERASTIVLTANYGEAGAVDHYGPALGLPPVYSGHNSYGEWGPPPASATTAIAVGYRPDTLSRWCGSVEPLARIDNGIGLDNDEQGAPVAVCRDLTASWAQLWPQIRRIG</sequence>
<feature type="transmembrane region" description="Helical" evidence="8">
    <location>
        <begin position="300"/>
        <end position="320"/>
    </location>
</feature>
<dbReference type="PANTHER" id="PTHR33908:SF11">
    <property type="entry name" value="MEMBRANE PROTEIN"/>
    <property type="match status" value="1"/>
</dbReference>
<feature type="transmembrane region" description="Helical" evidence="8">
    <location>
        <begin position="332"/>
        <end position="352"/>
    </location>
</feature>
<evidence type="ECO:0000256" key="6">
    <source>
        <dbReference type="ARBA" id="ARBA00022989"/>
    </source>
</evidence>
<keyword evidence="2" id="KW-1003">Cell membrane</keyword>
<gene>
    <name evidence="10" type="ORF">PSU4_43670</name>
</gene>
<feature type="transmembrane region" description="Helical" evidence="8">
    <location>
        <begin position="173"/>
        <end position="192"/>
    </location>
</feature>
<evidence type="ECO:0000256" key="7">
    <source>
        <dbReference type="ARBA" id="ARBA00023136"/>
    </source>
</evidence>
<comment type="caution">
    <text evidence="10">The sequence shown here is derived from an EMBL/GenBank/DDBJ whole genome shotgun (WGS) entry which is preliminary data.</text>
</comment>
<evidence type="ECO:0000313" key="10">
    <source>
        <dbReference type="EMBL" id="GEL25413.1"/>
    </source>
</evidence>
<feature type="transmembrane region" description="Helical" evidence="8">
    <location>
        <begin position="198"/>
        <end position="217"/>
    </location>
</feature>
<evidence type="ECO:0000256" key="3">
    <source>
        <dbReference type="ARBA" id="ARBA00022676"/>
    </source>
</evidence>
<keyword evidence="11" id="KW-1185">Reference proteome</keyword>
<keyword evidence="7 8" id="KW-0472">Membrane</keyword>
<evidence type="ECO:0000256" key="2">
    <source>
        <dbReference type="ARBA" id="ARBA00022475"/>
    </source>
</evidence>